<dbReference type="OrthoDB" id="120290at2"/>
<dbReference type="RefSeq" id="WP_064207946.1">
    <property type="nucleotide sequence ID" value="NZ_LVKC01000018.1"/>
</dbReference>
<dbReference type="Proteomes" id="UP000078520">
    <property type="component" value="Unassembled WGS sequence"/>
</dbReference>
<comment type="PTM">
    <text evidence="5">Covalently binds the prosthetic group of malonate decarboxylase.</text>
</comment>
<protein>
    <recommendedName>
        <fullName evidence="4">Malonate decarboxylase acyl carrier protein</fullName>
    </recommendedName>
</protein>
<evidence type="ECO:0000256" key="1">
    <source>
        <dbReference type="ARBA" id="ARBA00004496"/>
    </source>
</evidence>
<keyword evidence="2" id="KW-0963">Cytoplasm</keyword>
<comment type="caution">
    <text evidence="6">The sequence shown here is derived from an EMBL/GenBank/DDBJ whole genome shotgun (WGS) entry which is preliminary data.</text>
</comment>
<evidence type="ECO:0000256" key="5">
    <source>
        <dbReference type="PIRSR" id="PIRSR609662-50"/>
    </source>
</evidence>
<organism evidence="6 7">
    <name type="scientific">Ligilactobacillus aviarius</name>
    <dbReference type="NCBI Taxonomy" id="1606"/>
    <lineage>
        <taxon>Bacteria</taxon>
        <taxon>Bacillati</taxon>
        <taxon>Bacillota</taxon>
        <taxon>Bacilli</taxon>
        <taxon>Lactobacillales</taxon>
        <taxon>Lactobacillaceae</taxon>
        <taxon>Ligilactobacillus</taxon>
    </lineage>
</organism>
<dbReference type="AlphaFoldDB" id="A0A179CL18"/>
<evidence type="ECO:0000256" key="2">
    <source>
        <dbReference type="ARBA" id="ARBA00022490"/>
    </source>
</evidence>
<comment type="subcellular location">
    <subcellularLocation>
        <location evidence="1">Cytoplasm</location>
    </subcellularLocation>
</comment>
<name>A0A179CL18_9LACO</name>
<sequence>MEKLNYKFDTQEEVKEPVHVGVVASGDLEVLVYPTTNPQTTVEIVTGSDGFGEVWKNVLDRFFARYPLHADFKINDFGATPGVVNLRLAQAMEEIKHGE</sequence>
<dbReference type="NCBIfam" id="TIGR03130">
    <property type="entry name" value="malonate_delta"/>
    <property type="match status" value="1"/>
</dbReference>
<dbReference type="Pfam" id="PF06857">
    <property type="entry name" value="ACP"/>
    <property type="match status" value="1"/>
</dbReference>
<reference evidence="7" key="1">
    <citation type="submission" date="2016-03" db="EMBL/GenBank/DDBJ databases">
        <authorList>
            <person name="Johnson T.J."/>
            <person name="Youmans B."/>
            <person name="Case K."/>
            <person name="Noll S."/>
        </authorList>
    </citation>
    <scope>NUCLEOTIDE SEQUENCE [LARGE SCALE GENOMIC DNA]</scope>
    <source>
        <strain evidence="7">UMNLAv8</strain>
    </source>
</reference>
<gene>
    <name evidence="6" type="ORF">A3O14_00580</name>
</gene>
<proteinExistence type="inferred from homology"/>
<dbReference type="InterPro" id="IPR009662">
    <property type="entry name" value="Malonate_deCO2ase_dsu"/>
</dbReference>
<dbReference type="NCBIfam" id="NF002293">
    <property type="entry name" value="PRK01220.1"/>
    <property type="match status" value="1"/>
</dbReference>
<evidence type="ECO:0000313" key="6">
    <source>
        <dbReference type="EMBL" id="OAQ06811.1"/>
    </source>
</evidence>
<feature type="modified residue" description="O-(phosphoribosyl dephospho-coenzyme A)serine" evidence="5">
    <location>
        <position position="25"/>
    </location>
</feature>
<evidence type="ECO:0000256" key="3">
    <source>
        <dbReference type="ARBA" id="ARBA00022553"/>
    </source>
</evidence>
<dbReference type="EMBL" id="LVKI01000048">
    <property type="protein sequence ID" value="OAQ06811.1"/>
    <property type="molecule type" value="Genomic_DNA"/>
</dbReference>
<dbReference type="InterPro" id="IPR023439">
    <property type="entry name" value="Mal_deCO2ase/Cit_lyase_ACP"/>
</dbReference>
<evidence type="ECO:0000256" key="4">
    <source>
        <dbReference type="NCBIfam" id="TIGR03130"/>
    </source>
</evidence>
<keyword evidence="3 5" id="KW-0597">Phosphoprotein</keyword>
<accession>A0A179CL18</accession>
<dbReference type="GO" id="GO:0005737">
    <property type="term" value="C:cytoplasm"/>
    <property type="evidence" value="ECO:0007669"/>
    <property type="project" value="UniProtKB-SubCell"/>
</dbReference>
<evidence type="ECO:0000313" key="7">
    <source>
        <dbReference type="Proteomes" id="UP000078520"/>
    </source>
</evidence>
<dbReference type="HAMAP" id="MF_00710">
    <property type="entry name" value="Malonate_deCO2ase_dsu"/>
    <property type="match status" value="1"/>
</dbReference>